<dbReference type="Proteomes" id="UP000321225">
    <property type="component" value="Unassembled WGS sequence"/>
</dbReference>
<organism evidence="2 3">
    <name type="scientific">Microbacterium aerolatum</name>
    <dbReference type="NCBI Taxonomy" id="153731"/>
    <lineage>
        <taxon>Bacteria</taxon>
        <taxon>Bacillati</taxon>
        <taxon>Actinomycetota</taxon>
        <taxon>Actinomycetes</taxon>
        <taxon>Micrococcales</taxon>
        <taxon>Microbacteriaceae</taxon>
        <taxon>Microbacterium</taxon>
    </lineage>
</organism>
<dbReference type="Gene3D" id="3.40.50.1820">
    <property type="entry name" value="alpha/beta hydrolase"/>
    <property type="match status" value="1"/>
</dbReference>
<dbReference type="RefSeq" id="WP_147038304.1">
    <property type="nucleotide sequence ID" value="NZ_BJUW01000003.1"/>
</dbReference>
<protein>
    <submittedName>
        <fullName evidence="2">Alpha/beta hydrolase</fullName>
    </submittedName>
</protein>
<sequence length="266" mass="27390">MDIVTSADGTPIATHSVGEGPAIVIVNGALSRAQDAAEVARAMADAGLRAVTYDRRARGDSGETPPAAPEREVEDLAAVVAAASETGTEAGGGAAVLGHSSGAILAHFAAGEGVPMTHLFLSEPPFRFGQGDPAADLADRLRAMADEGRPGDAVVAFQREAVGLPDAAIEQFRASPLFDATAPLGASTVYDVLVTQRASMPSSAMREVRMPVTILCGVETMPFLISAAARLAELMPDAEYLEVPESVGHGIHPEATARIVAERLEA</sequence>
<dbReference type="AlphaFoldDB" id="A0A511ABW5"/>
<reference evidence="2 3" key="1">
    <citation type="submission" date="2019-07" db="EMBL/GenBank/DDBJ databases">
        <title>Whole genome shotgun sequence of Microbacterium aerolatum NBRC 103071.</title>
        <authorList>
            <person name="Hosoyama A."/>
            <person name="Uohara A."/>
            <person name="Ohji S."/>
            <person name="Ichikawa N."/>
        </authorList>
    </citation>
    <scope>NUCLEOTIDE SEQUENCE [LARGE SCALE GENOMIC DNA]</scope>
    <source>
        <strain evidence="2 3">NBRC 103071</strain>
    </source>
</reference>
<keyword evidence="2" id="KW-0378">Hydrolase</keyword>
<accession>A0A511ABW5</accession>
<feature type="domain" description="AB hydrolase-1" evidence="1">
    <location>
        <begin position="23"/>
        <end position="261"/>
    </location>
</feature>
<dbReference type="OrthoDB" id="63519at2"/>
<dbReference type="SUPFAM" id="SSF53474">
    <property type="entry name" value="alpha/beta-Hydrolases"/>
    <property type="match status" value="1"/>
</dbReference>
<evidence type="ECO:0000313" key="2">
    <source>
        <dbReference type="EMBL" id="GEK85668.1"/>
    </source>
</evidence>
<gene>
    <name evidence="2" type="ORF">MAE01_08440</name>
</gene>
<keyword evidence="3" id="KW-1185">Reference proteome</keyword>
<dbReference type="InterPro" id="IPR000073">
    <property type="entry name" value="AB_hydrolase_1"/>
</dbReference>
<evidence type="ECO:0000259" key="1">
    <source>
        <dbReference type="Pfam" id="PF12697"/>
    </source>
</evidence>
<evidence type="ECO:0000313" key="3">
    <source>
        <dbReference type="Proteomes" id="UP000321225"/>
    </source>
</evidence>
<name>A0A511ABW5_9MICO</name>
<proteinExistence type="predicted"/>
<dbReference type="Pfam" id="PF12697">
    <property type="entry name" value="Abhydrolase_6"/>
    <property type="match status" value="1"/>
</dbReference>
<dbReference type="GO" id="GO:0016787">
    <property type="term" value="F:hydrolase activity"/>
    <property type="evidence" value="ECO:0007669"/>
    <property type="project" value="UniProtKB-KW"/>
</dbReference>
<comment type="caution">
    <text evidence="2">The sequence shown here is derived from an EMBL/GenBank/DDBJ whole genome shotgun (WGS) entry which is preliminary data.</text>
</comment>
<dbReference type="InterPro" id="IPR029058">
    <property type="entry name" value="AB_hydrolase_fold"/>
</dbReference>
<dbReference type="EMBL" id="BJUW01000003">
    <property type="protein sequence ID" value="GEK85668.1"/>
    <property type="molecule type" value="Genomic_DNA"/>
</dbReference>